<feature type="compositionally biased region" description="Polar residues" evidence="9">
    <location>
        <begin position="327"/>
        <end position="336"/>
    </location>
</feature>
<evidence type="ECO:0000256" key="1">
    <source>
        <dbReference type="ARBA" id="ARBA00004218"/>
    </source>
</evidence>
<dbReference type="KEGG" id="nss:113430634"/>
<evidence type="ECO:0000256" key="4">
    <source>
        <dbReference type="ARBA" id="ARBA00022729"/>
    </source>
</evidence>
<accession>A0A6J1W0Y1</accession>
<gene>
    <name evidence="11" type="primary">LOC113430634</name>
</gene>
<dbReference type="AlphaFoldDB" id="A0A6J1W0Y1"/>
<comment type="function">
    <text evidence="8">Acrosomal protein that maintains proacrosin (pro-ACR) as an enzymatically inactive zymogen in the acrosome. Involved also in the acrosome formation.</text>
</comment>
<sequence>MPLSDAEYDHFFKTLNSPHRVSAVCFLRSMYGCQNALVQTLDLYENHGIVPEGRVCSDLAEMPSFPDFCTLTFYRCTLKKYFVKRIQCPDEISETSQNTNQELENIESSSTLQEMPLTNHFPTTLPTMTSPPPLISGSNTPTTATESILTVPEATTGTVPKLPSIISDITSTRPWLDLPTSSTPVTTDSESLLELLTSLDAVIAEQSFPELFTTTLNTAEGSLSQHLMPDVLLPTPVPTLSSTSNAMAATPVISVSVATESSSEPTTSEATTPSLGSVSTNPAITIAPATIAPASSPTSASPSPVVTVTATSTPSSSPSASSSTPSKTSLLSTNKPTIPKSPAHVLPPVRVAEWPVVPISAVLGQYPLQPTSVMQLLLLPPGFGPRKSKPQAIAISSLFPFGVGPSNIWPKKIMLKPPKNLPTTAKQDKFSPTKSSTAAGLENSLPTNPPTSAKWDKFLSQLRDNRVQQLMQKMRELMGKGKTVKKQLLQSTSLQLLSALKNVKQKSLASLASKKQLQR</sequence>
<feature type="compositionally biased region" description="Low complexity" evidence="9">
    <location>
        <begin position="292"/>
        <end position="326"/>
    </location>
</feature>
<dbReference type="PANTHER" id="PTHR21362:SF1">
    <property type="entry name" value="ACROSIN-BINDING PROTEIN"/>
    <property type="match status" value="1"/>
</dbReference>
<evidence type="ECO:0000256" key="8">
    <source>
        <dbReference type="ARBA" id="ARBA00045517"/>
    </source>
</evidence>
<evidence type="ECO:0000313" key="11">
    <source>
        <dbReference type="RefSeq" id="XP_026548850.1"/>
    </source>
</evidence>
<dbReference type="Proteomes" id="UP000504612">
    <property type="component" value="Unplaced"/>
</dbReference>
<keyword evidence="10" id="KW-1185">Reference proteome</keyword>
<dbReference type="GO" id="GO:0001669">
    <property type="term" value="C:acrosomal vesicle"/>
    <property type="evidence" value="ECO:0007669"/>
    <property type="project" value="UniProtKB-SubCell"/>
</dbReference>
<proteinExistence type="predicted"/>
<protein>
    <recommendedName>
        <fullName evidence="2">Acrosin-binding protein</fullName>
    </recommendedName>
    <alternativeName>
        <fullName evidence="6">Acrosin-binding protein, 60 kDa form</fullName>
    </alternativeName>
    <alternativeName>
        <fullName evidence="7">Proacrosin-binding protein sp32</fullName>
    </alternativeName>
</protein>
<dbReference type="PANTHER" id="PTHR21362">
    <property type="entry name" value="ACROSIN-BINDING PROTEIN"/>
    <property type="match status" value="1"/>
</dbReference>
<evidence type="ECO:0000256" key="5">
    <source>
        <dbReference type="ARBA" id="ARBA00023329"/>
    </source>
</evidence>
<keyword evidence="4" id="KW-0732">Signal</keyword>
<evidence type="ECO:0000256" key="9">
    <source>
        <dbReference type="SAM" id="MobiDB-lite"/>
    </source>
</evidence>
<name>A0A6J1W0Y1_9SAUR</name>
<dbReference type="GO" id="GO:0005634">
    <property type="term" value="C:nucleus"/>
    <property type="evidence" value="ECO:0007669"/>
    <property type="project" value="TreeGrafter"/>
</dbReference>
<feature type="region of interest" description="Disordered" evidence="9">
    <location>
        <begin position="292"/>
        <end position="343"/>
    </location>
</feature>
<evidence type="ECO:0000256" key="6">
    <source>
        <dbReference type="ARBA" id="ARBA00032734"/>
    </source>
</evidence>
<dbReference type="InterPro" id="IPR009865">
    <property type="entry name" value="Proacrosin-bd"/>
</dbReference>
<comment type="subcellular location">
    <subcellularLocation>
        <location evidence="1">Cytoplasmic vesicle</location>
        <location evidence="1">Secretory vesicle</location>
        <location evidence="1">Acrosome</location>
    </subcellularLocation>
</comment>
<feature type="region of interest" description="Disordered" evidence="9">
    <location>
        <begin position="418"/>
        <end position="452"/>
    </location>
</feature>
<feature type="region of interest" description="Disordered" evidence="9">
    <location>
        <begin position="258"/>
        <end position="279"/>
    </location>
</feature>
<dbReference type="RefSeq" id="XP_026548850.1">
    <property type="nucleotide sequence ID" value="XM_026693065.1"/>
</dbReference>
<evidence type="ECO:0000256" key="3">
    <source>
        <dbReference type="ARBA" id="ARBA00022553"/>
    </source>
</evidence>
<keyword evidence="5" id="KW-0968">Cytoplasmic vesicle</keyword>
<evidence type="ECO:0000256" key="2">
    <source>
        <dbReference type="ARBA" id="ARBA00018940"/>
    </source>
</evidence>
<organism evidence="10 11">
    <name type="scientific">Notechis scutatus</name>
    <name type="common">mainland tiger snake</name>
    <dbReference type="NCBI Taxonomy" id="8663"/>
    <lineage>
        <taxon>Eukaryota</taxon>
        <taxon>Metazoa</taxon>
        <taxon>Chordata</taxon>
        <taxon>Craniata</taxon>
        <taxon>Vertebrata</taxon>
        <taxon>Euteleostomi</taxon>
        <taxon>Lepidosauria</taxon>
        <taxon>Squamata</taxon>
        <taxon>Bifurcata</taxon>
        <taxon>Unidentata</taxon>
        <taxon>Episquamata</taxon>
        <taxon>Toxicofera</taxon>
        <taxon>Serpentes</taxon>
        <taxon>Colubroidea</taxon>
        <taxon>Elapidae</taxon>
        <taxon>Hydrophiinae</taxon>
        <taxon>Notechis</taxon>
    </lineage>
</organism>
<dbReference type="GeneID" id="113430634"/>
<dbReference type="Pfam" id="PF07222">
    <property type="entry name" value="PBP_sp32"/>
    <property type="match status" value="1"/>
</dbReference>
<keyword evidence="3" id="KW-0597">Phosphoprotein</keyword>
<reference evidence="11" key="1">
    <citation type="submission" date="2025-08" db="UniProtKB">
        <authorList>
            <consortium name="RefSeq"/>
        </authorList>
    </citation>
    <scope>IDENTIFICATION</scope>
</reference>
<feature type="compositionally biased region" description="Low complexity" evidence="9">
    <location>
        <begin position="258"/>
        <end position="274"/>
    </location>
</feature>
<evidence type="ECO:0000256" key="7">
    <source>
        <dbReference type="ARBA" id="ARBA00033453"/>
    </source>
</evidence>
<evidence type="ECO:0000313" key="10">
    <source>
        <dbReference type="Proteomes" id="UP000504612"/>
    </source>
</evidence>